<feature type="transmembrane region" description="Helical" evidence="6">
    <location>
        <begin position="466"/>
        <end position="487"/>
    </location>
</feature>
<feature type="transmembrane region" description="Helical" evidence="6">
    <location>
        <begin position="336"/>
        <end position="358"/>
    </location>
</feature>
<dbReference type="PANTHER" id="PTHR23507:SF1">
    <property type="entry name" value="FI18259P1-RELATED"/>
    <property type="match status" value="1"/>
</dbReference>
<proteinExistence type="predicted"/>
<reference evidence="7 8" key="1">
    <citation type="journal article" date="2016" name="Mol. Biol. Evol.">
        <title>Comparative Genomics of Early-Diverging Mushroom-Forming Fungi Provides Insights into the Origins of Lignocellulose Decay Capabilities.</title>
        <authorList>
            <person name="Nagy L.G."/>
            <person name="Riley R."/>
            <person name="Tritt A."/>
            <person name="Adam C."/>
            <person name="Daum C."/>
            <person name="Floudas D."/>
            <person name="Sun H."/>
            <person name="Yadav J.S."/>
            <person name="Pangilinan J."/>
            <person name="Larsson K.H."/>
            <person name="Matsuura K."/>
            <person name="Barry K."/>
            <person name="Labutti K."/>
            <person name="Kuo R."/>
            <person name="Ohm R.A."/>
            <person name="Bhattacharya S.S."/>
            <person name="Shirouzu T."/>
            <person name="Yoshinaga Y."/>
            <person name="Martin F.M."/>
            <person name="Grigoriev I.V."/>
            <person name="Hibbett D.S."/>
        </authorList>
    </citation>
    <scope>NUCLEOTIDE SEQUENCE [LARGE SCALE GENOMIC DNA]</scope>
    <source>
        <strain evidence="7 8">CBS 109695</strain>
    </source>
</reference>
<feature type="compositionally biased region" description="Low complexity" evidence="5">
    <location>
        <begin position="504"/>
        <end position="531"/>
    </location>
</feature>
<feature type="transmembrane region" description="Helical" evidence="6">
    <location>
        <begin position="540"/>
        <end position="558"/>
    </location>
</feature>
<comment type="subcellular location">
    <subcellularLocation>
        <location evidence="1">Membrane</location>
        <topology evidence="1">Multi-pass membrane protein</topology>
    </subcellularLocation>
</comment>
<dbReference type="SUPFAM" id="SSF103473">
    <property type="entry name" value="MFS general substrate transporter"/>
    <property type="match status" value="1"/>
</dbReference>
<feature type="region of interest" description="Disordered" evidence="5">
    <location>
        <begin position="62"/>
        <end position="81"/>
    </location>
</feature>
<evidence type="ECO:0000256" key="5">
    <source>
        <dbReference type="SAM" id="MobiDB-lite"/>
    </source>
</evidence>
<organism evidence="7 8">
    <name type="scientific">Athelia psychrophila</name>
    <dbReference type="NCBI Taxonomy" id="1759441"/>
    <lineage>
        <taxon>Eukaryota</taxon>
        <taxon>Fungi</taxon>
        <taxon>Dikarya</taxon>
        <taxon>Basidiomycota</taxon>
        <taxon>Agaricomycotina</taxon>
        <taxon>Agaricomycetes</taxon>
        <taxon>Agaricomycetidae</taxon>
        <taxon>Atheliales</taxon>
        <taxon>Atheliaceae</taxon>
        <taxon>Athelia</taxon>
    </lineage>
</organism>
<keyword evidence="8" id="KW-1185">Reference proteome</keyword>
<dbReference type="Proteomes" id="UP000076532">
    <property type="component" value="Unassembled WGS sequence"/>
</dbReference>
<evidence type="ECO:0000313" key="7">
    <source>
        <dbReference type="EMBL" id="KZP31830.1"/>
    </source>
</evidence>
<dbReference type="AlphaFoldDB" id="A0A166UM89"/>
<dbReference type="EMBL" id="KV417488">
    <property type="protein sequence ID" value="KZP31830.1"/>
    <property type="molecule type" value="Genomic_DNA"/>
</dbReference>
<dbReference type="InterPro" id="IPR036259">
    <property type="entry name" value="MFS_trans_sf"/>
</dbReference>
<dbReference type="GO" id="GO:0022857">
    <property type="term" value="F:transmembrane transporter activity"/>
    <property type="evidence" value="ECO:0007669"/>
    <property type="project" value="InterPro"/>
</dbReference>
<feature type="transmembrane region" description="Helical" evidence="6">
    <location>
        <begin position="630"/>
        <end position="653"/>
    </location>
</feature>
<keyword evidence="4 6" id="KW-0472">Membrane</keyword>
<dbReference type="PANTHER" id="PTHR23507">
    <property type="entry name" value="ZGC:174356"/>
    <property type="match status" value="1"/>
</dbReference>
<protein>
    <submittedName>
        <fullName evidence="7">MFS general substrate transporter</fullName>
    </submittedName>
</protein>
<feature type="transmembrane region" description="Helical" evidence="6">
    <location>
        <begin position="239"/>
        <end position="261"/>
    </location>
</feature>
<evidence type="ECO:0000256" key="3">
    <source>
        <dbReference type="ARBA" id="ARBA00022989"/>
    </source>
</evidence>
<sequence>MASPSDSSHHRGEFRSRPHQTRAPSVASAPYIPNLEALILPEGNVGDEATALLQDLIHTHPRDDTLIGDEPTMPEGEEERERAATAKLPWWKRPSPYWLMVAVPFTASSMGMTMAPRVEIYTVLACAIHRPEYAKHLKLSKDMGLPYEEYAHDVSPVLPLPPLALGTPVDLDVSPALNDTLYFEEPAAPGGLDKCASDPQVQATVASLTLMLTVVQGILACLTTGWWGALSDRRGRKLVMGLSVVGLLYNDLNFLGVALFASKIPGGYWLLLVGPVVEGIMGGMTSGVAAMHAYVSDTTEPAARSRTFSLFLGLLFIGIAAGPTLGALIIRASGSVLSVFFVASAMHFLYAFVVWVVLPESRGARLMRASKVLHAAELAGLKAARHGGRAQGLLVRAKAAFAFLSPLLLLLPRRVPGGARRRAGRDWSLTLVAAAYGLVQAIMGAMSYKFQYALAKFAWTSEDIGYYLTLIGVTRAAYLMLVLPLTIKLFGPKSAAPIALAAHTPNTDTPDGTNTPDEAAQPQPKATPAKPHSAQFDLNLTRFATFIDLVSYVLMGLADSALPFTAFTLLGSMGTGFAPGIQAVALALYARRGETETGKLFGALSVVNALCAQIIGPALFGFTYIRTVAIFPATIFMLSGLLCGLAFCLLLCVNLSKHAVHAPDDAEESVGLLREETLVGDDEQEGAAQTQIQSSRLTVNENLVDA</sequence>
<evidence type="ECO:0000256" key="6">
    <source>
        <dbReference type="SAM" id="Phobius"/>
    </source>
</evidence>
<keyword evidence="2 6" id="KW-0812">Transmembrane</keyword>
<feature type="transmembrane region" description="Helical" evidence="6">
    <location>
        <begin position="427"/>
        <end position="446"/>
    </location>
</feature>
<evidence type="ECO:0000313" key="8">
    <source>
        <dbReference type="Proteomes" id="UP000076532"/>
    </source>
</evidence>
<evidence type="ECO:0000256" key="4">
    <source>
        <dbReference type="ARBA" id="ARBA00023136"/>
    </source>
</evidence>
<feature type="transmembrane region" description="Helical" evidence="6">
    <location>
        <begin position="205"/>
        <end position="227"/>
    </location>
</feature>
<feature type="transmembrane region" description="Helical" evidence="6">
    <location>
        <begin position="601"/>
        <end position="624"/>
    </location>
</feature>
<feature type="transmembrane region" description="Helical" evidence="6">
    <location>
        <begin position="267"/>
        <end position="295"/>
    </location>
</feature>
<dbReference type="Gene3D" id="1.20.1250.20">
    <property type="entry name" value="MFS general substrate transporter like domains"/>
    <property type="match status" value="1"/>
</dbReference>
<gene>
    <name evidence="7" type="ORF">FIBSPDRAFT_916719</name>
</gene>
<feature type="transmembrane region" description="Helical" evidence="6">
    <location>
        <begin position="307"/>
        <end position="330"/>
    </location>
</feature>
<dbReference type="GO" id="GO:0016020">
    <property type="term" value="C:membrane"/>
    <property type="evidence" value="ECO:0007669"/>
    <property type="project" value="UniProtKB-SubCell"/>
</dbReference>
<feature type="region of interest" description="Disordered" evidence="5">
    <location>
        <begin position="502"/>
        <end position="532"/>
    </location>
</feature>
<feature type="compositionally biased region" description="Basic and acidic residues" evidence="5">
    <location>
        <begin position="7"/>
        <end position="16"/>
    </location>
</feature>
<feature type="region of interest" description="Disordered" evidence="5">
    <location>
        <begin position="1"/>
        <end position="25"/>
    </location>
</feature>
<dbReference type="Pfam" id="PF07690">
    <property type="entry name" value="MFS_1"/>
    <property type="match status" value="1"/>
</dbReference>
<feature type="transmembrane region" description="Helical" evidence="6">
    <location>
        <begin position="564"/>
        <end position="589"/>
    </location>
</feature>
<accession>A0A166UM89</accession>
<evidence type="ECO:0000256" key="1">
    <source>
        <dbReference type="ARBA" id="ARBA00004141"/>
    </source>
</evidence>
<dbReference type="InterPro" id="IPR011701">
    <property type="entry name" value="MFS"/>
</dbReference>
<dbReference type="OrthoDB" id="3026777at2759"/>
<evidence type="ECO:0000256" key="2">
    <source>
        <dbReference type="ARBA" id="ARBA00022692"/>
    </source>
</evidence>
<name>A0A166UM89_9AGAM</name>
<keyword evidence="3 6" id="KW-1133">Transmembrane helix</keyword>